<dbReference type="Gene3D" id="1.10.260.40">
    <property type="entry name" value="lambda repressor-like DNA-binding domains"/>
    <property type="match status" value="1"/>
</dbReference>
<reference evidence="6" key="1">
    <citation type="submission" date="2014-05" db="EMBL/GenBank/DDBJ databases">
        <title>ATOL: Assembling a taxonomically balanced genome-scale reconstruction of the evolutionary history of the Enterobacteriaceae.</title>
        <authorList>
            <person name="Plunkett G. III"/>
            <person name="Neeno-Eckwall E.C."/>
            <person name="Glasner J.D."/>
            <person name="Perna N.T."/>
        </authorList>
    </citation>
    <scope>NUCLEOTIDE SEQUENCE [LARGE SCALE GENOMIC DNA]</scope>
    <source>
        <strain evidence="6">ATCC 49490</strain>
    </source>
</reference>
<sequence length="230" mass="25264">MINARIREARLNAKLTQDALAKRIGLTKATVSQWESGSTEPRGKNLINLAETLNVSPEWLLTGKAPEAQPISSNAKVEGGFSVWDSSTPLEDDEVEIPFFQEVELSAGNGTYVELDRSGCTLRFAKSTLRKAGVDVACAACVSVHGNSMEPVLPDGAVVGVDTSKTGIKDGQMYAIDHDGLLRVKLLYRLPSGIRVRSFNRDEYTDEEYFNHDANKIKVIGQVFWYSVLL</sequence>
<dbReference type="CDD" id="cd00093">
    <property type="entry name" value="HTH_XRE"/>
    <property type="match status" value="1"/>
</dbReference>
<dbReference type="InterPro" id="IPR010982">
    <property type="entry name" value="Lambda_DNA-bd_dom_sf"/>
</dbReference>
<evidence type="ECO:0000313" key="6">
    <source>
        <dbReference type="Proteomes" id="UP000028630"/>
    </source>
</evidence>
<dbReference type="Pfam" id="PF01381">
    <property type="entry name" value="HTH_3"/>
    <property type="match status" value="1"/>
</dbReference>
<evidence type="ECO:0000259" key="4">
    <source>
        <dbReference type="PROSITE" id="PS50943"/>
    </source>
</evidence>
<dbReference type="Proteomes" id="UP000028630">
    <property type="component" value="Unassembled WGS sequence"/>
</dbReference>
<name>A0A085AE73_9ENTR</name>
<accession>A0A085AE73</accession>
<evidence type="ECO:0000256" key="2">
    <source>
        <dbReference type="ARBA" id="ARBA00023125"/>
    </source>
</evidence>
<evidence type="ECO:0000313" key="5">
    <source>
        <dbReference type="EMBL" id="KFC08518.1"/>
    </source>
</evidence>
<keyword evidence="2" id="KW-0238">DNA-binding</keyword>
<dbReference type="eggNOG" id="COG2932">
    <property type="taxonomic scope" value="Bacteria"/>
</dbReference>
<evidence type="ECO:0000256" key="1">
    <source>
        <dbReference type="ARBA" id="ARBA00023015"/>
    </source>
</evidence>
<dbReference type="InterPro" id="IPR036286">
    <property type="entry name" value="LexA/Signal_pep-like_sf"/>
</dbReference>
<dbReference type="Pfam" id="PF00717">
    <property type="entry name" value="Peptidase_S24"/>
    <property type="match status" value="1"/>
</dbReference>
<dbReference type="Gene3D" id="2.10.109.10">
    <property type="entry name" value="Umud Fragment, subunit A"/>
    <property type="match status" value="1"/>
</dbReference>
<dbReference type="OrthoDB" id="9791537at2"/>
<dbReference type="EMBL" id="JMTB01000051">
    <property type="protein sequence ID" value="KFC08518.1"/>
    <property type="molecule type" value="Genomic_DNA"/>
</dbReference>
<dbReference type="CDD" id="cd06529">
    <property type="entry name" value="S24_LexA-like"/>
    <property type="match status" value="1"/>
</dbReference>
<gene>
    <name evidence="5" type="ORF">GTGU_01435</name>
</gene>
<dbReference type="RefSeq" id="WP_051857308.1">
    <property type="nucleotide sequence ID" value="NZ_JMTB01000051.1"/>
</dbReference>
<dbReference type="SUPFAM" id="SSF47413">
    <property type="entry name" value="lambda repressor-like DNA-binding domains"/>
    <property type="match status" value="1"/>
</dbReference>
<feature type="domain" description="HTH cro/C1-type" evidence="4">
    <location>
        <begin position="6"/>
        <end position="60"/>
    </location>
</feature>
<dbReference type="PANTHER" id="PTHR40661:SF2">
    <property type="entry name" value="HTH-TYPE TRANSCRIPTIONAL REGULATOR PRTR"/>
    <property type="match status" value="1"/>
</dbReference>
<keyword evidence="1" id="KW-0805">Transcription regulation</keyword>
<organism evidence="5 6">
    <name type="scientific">Trabulsiella guamensis ATCC 49490</name>
    <dbReference type="NCBI Taxonomy" id="1005994"/>
    <lineage>
        <taxon>Bacteria</taxon>
        <taxon>Pseudomonadati</taxon>
        <taxon>Pseudomonadota</taxon>
        <taxon>Gammaproteobacteria</taxon>
        <taxon>Enterobacterales</taxon>
        <taxon>Enterobacteriaceae</taxon>
        <taxon>Trabulsiella</taxon>
    </lineage>
</organism>
<dbReference type="eggNOG" id="COG1974">
    <property type="taxonomic scope" value="Bacteria"/>
</dbReference>
<dbReference type="AlphaFoldDB" id="A0A085AE73"/>
<dbReference type="GO" id="GO:0003677">
    <property type="term" value="F:DNA binding"/>
    <property type="evidence" value="ECO:0007669"/>
    <property type="project" value="UniProtKB-KW"/>
</dbReference>
<dbReference type="PROSITE" id="PS50943">
    <property type="entry name" value="HTH_CROC1"/>
    <property type="match status" value="1"/>
</dbReference>
<dbReference type="SMART" id="SM00530">
    <property type="entry name" value="HTH_XRE"/>
    <property type="match status" value="1"/>
</dbReference>
<proteinExistence type="predicted"/>
<comment type="caution">
    <text evidence="5">The sequence shown here is derived from an EMBL/GenBank/DDBJ whole genome shotgun (WGS) entry which is preliminary data.</text>
</comment>
<dbReference type="SUPFAM" id="SSF51306">
    <property type="entry name" value="LexA/Signal peptidase"/>
    <property type="match status" value="1"/>
</dbReference>
<protein>
    <submittedName>
        <fullName evidence="5">Transcriptional regulator</fullName>
    </submittedName>
</protein>
<dbReference type="InterPro" id="IPR015927">
    <property type="entry name" value="Peptidase_S24_S26A/B/C"/>
</dbReference>
<dbReference type="InterPro" id="IPR039418">
    <property type="entry name" value="LexA-like"/>
</dbReference>
<dbReference type="PANTHER" id="PTHR40661">
    <property type="match status" value="1"/>
</dbReference>
<evidence type="ECO:0000256" key="3">
    <source>
        <dbReference type="ARBA" id="ARBA00023163"/>
    </source>
</evidence>
<keyword evidence="3" id="KW-0804">Transcription</keyword>
<dbReference type="InterPro" id="IPR001387">
    <property type="entry name" value="Cro/C1-type_HTH"/>
</dbReference>
<keyword evidence="6" id="KW-1185">Reference proteome</keyword>